<dbReference type="RefSeq" id="XP_040744763.1">
    <property type="nucleotide sequence ID" value="XM_040887022.1"/>
</dbReference>
<feature type="signal peptide" evidence="2">
    <location>
        <begin position="1"/>
        <end position="17"/>
    </location>
</feature>
<dbReference type="AlphaFoldDB" id="A0A1Y1WD37"/>
<reference evidence="3 4" key="1">
    <citation type="submission" date="2016-07" db="EMBL/GenBank/DDBJ databases">
        <title>Pervasive Adenine N6-methylation of Active Genes in Fungi.</title>
        <authorList>
            <consortium name="DOE Joint Genome Institute"/>
            <person name="Mondo S.J."/>
            <person name="Dannebaum R.O."/>
            <person name="Kuo R.C."/>
            <person name="Labutti K."/>
            <person name="Haridas S."/>
            <person name="Kuo A."/>
            <person name="Salamov A."/>
            <person name="Ahrendt S.R."/>
            <person name="Lipzen A."/>
            <person name="Sullivan W."/>
            <person name="Andreopoulos W.B."/>
            <person name="Clum A."/>
            <person name="Lindquist E."/>
            <person name="Daum C."/>
            <person name="Ramamoorthy G.K."/>
            <person name="Gryganskyi A."/>
            <person name="Culley D."/>
            <person name="Magnuson J.K."/>
            <person name="James T.Y."/>
            <person name="O'Malley M.A."/>
            <person name="Stajich J.E."/>
            <person name="Spatafora J.W."/>
            <person name="Visel A."/>
            <person name="Grigoriev I.V."/>
        </authorList>
    </citation>
    <scope>NUCLEOTIDE SEQUENCE [LARGE SCALE GENOMIC DNA]</scope>
    <source>
        <strain evidence="3 4">ATCC 12442</strain>
    </source>
</reference>
<comment type="caution">
    <text evidence="3">The sequence shown here is derived from an EMBL/GenBank/DDBJ whole genome shotgun (WGS) entry which is preliminary data.</text>
</comment>
<feature type="region of interest" description="Disordered" evidence="1">
    <location>
        <begin position="99"/>
        <end position="177"/>
    </location>
</feature>
<proteinExistence type="predicted"/>
<evidence type="ECO:0000313" key="3">
    <source>
        <dbReference type="EMBL" id="ORX71248.1"/>
    </source>
</evidence>
<accession>A0A1Y1WD37</accession>
<sequence>MNRLTLVLAALISTAYAEFDANILAQLPVPPKPPVAPTQAPAPIDPNNPRTQPAPRQQETVPDAASIPAGLESLVPGFTRNTAPAVQITVDTAELVAPTPTAQEKESPKISIDPATHAVTAASRPTTDAPKATQAASSNKSKSAGSHASADASQGSLGGDEDSLDQSKLKSMSGNGAGKAVPAAMVAAAVVVVAGFF</sequence>
<evidence type="ECO:0000313" key="4">
    <source>
        <dbReference type="Proteomes" id="UP000193922"/>
    </source>
</evidence>
<feature type="region of interest" description="Disordered" evidence="1">
    <location>
        <begin position="32"/>
        <end position="60"/>
    </location>
</feature>
<name>A0A1Y1WD37_9FUNG</name>
<feature type="chain" id="PRO_5013028098" evidence="2">
    <location>
        <begin position="18"/>
        <end position="197"/>
    </location>
</feature>
<dbReference type="EMBL" id="MCFD01000004">
    <property type="protein sequence ID" value="ORX71248.1"/>
    <property type="molecule type" value="Genomic_DNA"/>
</dbReference>
<dbReference type="Proteomes" id="UP000193922">
    <property type="component" value="Unassembled WGS sequence"/>
</dbReference>
<feature type="compositionally biased region" description="Polar residues" evidence="1">
    <location>
        <begin position="48"/>
        <end position="60"/>
    </location>
</feature>
<keyword evidence="4" id="KW-1185">Reference proteome</keyword>
<gene>
    <name evidence="3" type="ORF">DL89DRAFT_266271</name>
</gene>
<keyword evidence="2" id="KW-0732">Signal</keyword>
<evidence type="ECO:0000256" key="2">
    <source>
        <dbReference type="SAM" id="SignalP"/>
    </source>
</evidence>
<feature type="compositionally biased region" description="Low complexity" evidence="1">
    <location>
        <begin position="131"/>
        <end position="153"/>
    </location>
</feature>
<protein>
    <submittedName>
        <fullName evidence="3">Uncharacterized protein</fullName>
    </submittedName>
</protein>
<organism evidence="3 4">
    <name type="scientific">Linderina pennispora</name>
    <dbReference type="NCBI Taxonomy" id="61395"/>
    <lineage>
        <taxon>Eukaryota</taxon>
        <taxon>Fungi</taxon>
        <taxon>Fungi incertae sedis</taxon>
        <taxon>Zoopagomycota</taxon>
        <taxon>Kickxellomycotina</taxon>
        <taxon>Kickxellomycetes</taxon>
        <taxon>Kickxellales</taxon>
        <taxon>Kickxellaceae</taxon>
        <taxon>Linderina</taxon>
    </lineage>
</organism>
<dbReference type="GeneID" id="63803670"/>
<evidence type="ECO:0000256" key="1">
    <source>
        <dbReference type="SAM" id="MobiDB-lite"/>
    </source>
</evidence>